<evidence type="ECO:0000313" key="1">
    <source>
        <dbReference type="EMBL" id="GHO88180.1"/>
    </source>
</evidence>
<evidence type="ECO:0000313" key="2">
    <source>
        <dbReference type="Proteomes" id="UP000635565"/>
    </source>
</evidence>
<organism evidence="1 2">
    <name type="scientific">Dictyobacter formicarum</name>
    <dbReference type="NCBI Taxonomy" id="2778368"/>
    <lineage>
        <taxon>Bacteria</taxon>
        <taxon>Bacillati</taxon>
        <taxon>Chloroflexota</taxon>
        <taxon>Ktedonobacteria</taxon>
        <taxon>Ktedonobacterales</taxon>
        <taxon>Dictyobacteraceae</taxon>
        <taxon>Dictyobacter</taxon>
    </lineage>
</organism>
<keyword evidence="2" id="KW-1185">Reference proteome</keyword>
<reference evidence="1 2" key="1">
    <citation type="journal article" date="2021" name="Int. J. Syst. Evol. Microbiol.">
        <title>Reticulibacter mediterranei gen. nov., sp. nov., within the new family Reticulibacteraceae fam. nov., and Ktedonospora formicarum gen. nov., sp. nov., Ktedonobacter robiniae sp. nov., Dictyobacter formicarum sp. nov. and Dictyobacter arantiisoli sp. nov., belonging to the class Ktedonobacteria.</title>
        <authorList>
            <person name="Yabe S."/>
            <person name="Zheng Y."/>
            <person name="Wang C.M."/>
            <person name="Sakai Y."/>
            <person name="Abe K."/>
            <person name="Yokota A."/>
            <person name="Donadio S."/>
            <person name="Cavaletti L."/>
            <person name="Monciardini P."/>
        </authorList>
    </citation>
    <scope>NUCLEOTIDE SEQUENCE [LARGE SCALE GENOMIC DNA]</scope>
    <source>
        <strain evidence="1 2">SOSP1-9</strain>
    </source>
</reference>
<gene>
    <name evidence="1" type="ORF">KSZ_61860</name>
</gene>
<protein>
    <submittedName>
        <fullName evidence="1">Uncharacterized protein</fullName>
    </submittedName>
</protein>
<dbReference type="Proteomes" id="UP000635565">
    <property type="component" value="Unassembled WGS sequence"/>
</dbReference>
<comment type="caution">
    <text evidence="1">The sequence shown here is derived from an EMBL/GenBank/DDBJ whole genome shotgun (WGS) entry which is preliminary data.</text>
</comment>
<proteinExistence type="predicted"/>
<dbReference type="RefSeq" id="WP_201365789.1">
    <property type="nucleotide sequence ID" value="NZ_BNJJ01000022.1"/>
</dbReference>
<accession>A0ABQ3VPZ7</accession>
<sequence length="81" mass="8786">MGGPNLLTWSGIYHQAQQDVARYYTKNDEARIEYIATGNVTPAAESNPGYQDLNTLISFLEAGRNAESLLVNVSVEQAPAA</sequence>
<name>A0ABQ3VPZ7_9CHLR</name>
<dbReference type="EMBL" id="BNJJ01000022">
    <property type="protein sequence ID" value="GHO88180.1"/>
    <property type="molecule type" value="Genomic_DNA"/>
</dbReference>